<evidence type="ECO:0000313" key="2">
    <source>
        <dbReference type="EMBL" id="KZS87961.1"/>
    </source>
</evidence>
<organism evidence="2 3">
    <name type="scientific">Sistotremastrum niveocremeum HHB9708</name>
    <dbReference type="NCBI Taxonomy" id="1314777"/>
    <lineage>
        <taxon>Eukaryota</taxon>
        <taxon>Fungi</taxon>
        <taxon>Dikarya</taxon>
        <taxon>Basidiomycota</taxon>
        <taxon>Agaricomycotina</taxon>
        <taxon>Agaricomycetes</taxon>
        <taxon>Sistotremastrales</taxon>
        <taxon>Sistotremastraceae</taxon>
        <taxon>Sertulicium</taxon>
        <taxon>Sertulicium niveocremeum</taxon>
    </lineage>
</organism>
<dbReference type="InterPro" id="IPR036397">
    <property type="entry name" value="RNaseH_sf"/>
</dbReference>
<dbReference type="EMBL" id="KV419442">
    <property type="protein sequence ID" value="KZS87961.1"/>
    <property type="molecule type" value="Genomic_DNA"/>
</dbReference>
<evidence type="ECO:0000259" key="1">
    <source>
        <dbReference type="Pfam" id="PF01612"/>
    </source>
</evidence>
<reference evidence="2 3" key="1">
    <citation type="journal article" date="2016" name="Mol. Biol. Evol.">
        <title>Comparative Genomics of Early-Diverging Mushroom-Forming Fungi Provides Insights into the Origins of Lignocellulose Decay Capabilities.</title>
        <authorList>
            <person name="Nagy L.G."/>
            <person name="Riley R."/>
            <person name="Tritt A."/>
            <person name="Adam C."/>
            <person name="Daum C."/>
            <person name="Floudas D."/>
            <person name="Sun H."/>
            <person name="Yadav J.S."/>
            <person name="Pangilinan J."/>
            <person name="Larsson K.H."/>
            <person name="Matsuura K."/>
            <person name="Barry K."/>
            <person name="Labutti K."/>
            <person name="Kuo R."/>
            <person name="Ohm R.A."/>
            <person name="Bhattacharya S.S."/>
            <person name="Shirouzu T."/>
            <person name="Yoshinaga Y."/>
            <person name="Martin F.M."/>
            <person name="Grigoriev I.V."/>
            <person name="Hibbett D.S."/>
        </authorList>
    </citation>
    <scope>NUCLEOTIDE SEQUENCE [LARGE SCALE GENOMIC DNA]</scope>
    <source>
        <strain evidence="2 3">HHB9708</strain>
    </source>
</reference>
<dbReference type="GO" id="GO:0008408">
    <property type="term" value="F:3'-5' exonuclease activity"/>
    <property type="evidence" value="ECO:0007669"/>
    <property type="project" value="InterPro"/>
</dbReference>
<evidence type="ECO:0000313" key="3">
    <source>
        <dbReference type="Proteomes" id="UP000076722"/>
    </source>
</evidence>
<dbReference type="InterPro" id="IPR002562">
    <property type="entry name" value="3'-5'_exonuclease_dom"/>
</dbReference>
<proteinExistence type="predicted"/>
<dbReference type="Pfam" id="PF01612">
    <property type="entry name" value="DNA_pol_A_exo1"/>
    <property type="match status" value="1"/>
</dbReference>
<dbReference type="PANTHER" id="PTHR46814:SF1">
    <property type="entry name" value="EGALITARIAN, ISOFORM B"/>
    <property type="match status" value="1"/>
</dbReference>
<sequence>MALSFYHDDAFLLCDNQQTLQGVVATLRRASAIILDCEAQDIGYVGGQLSVISLGVAGSLLSSKRRGRQYHPVFLVDVLAFSRRQLRSLYDILEDENVTKVVFGGRHDFTELYHGQGVYMKGVIDLQIADVVSRDILEEDFEDQMERLGDRYFDDDVDIDRYDNIHRLNSLVSCVEEHDVDTSRIPHELKPYHSGRWLQRPLSFDQLIYASGDVLLIDLLYRYFRSMHLLEDDIYEQSAKYISLNIDARVNKNDEYWCHALLPLDIIYEADGIPMTCDGCGREMMSGNFARRGGRGRGRREDKCAVCVIIDFTGNFHFLRALHLLTIYQGYED</sequence>
<dbReference type="GO" id="GO:0006139">
    <property type="term" value="P:nucleobase-containing compound metabolic process"/>
    <property type="evidence" value="ECO:0007669"/>
    <property type="project" value="InterPro"/>
</dbReference>
<feature type="domain" description="3'-5' exonuclease" evidence="1">
    <location>
        <begin position="15"/>
        <end position="226"/>
    </location>
</feature>
<dbReference type="Gene3D" id="3.30.420.10">
    <property type="entry name" value="Ribonuclease H-like superfamily/Ribonuclease H"/>
    <property type="match status" value="1"/>
</dbReference>
<dbReference type="SUPFAM" id="SSF53098">
    <property type="entry name" value="Ribonuclease H-like"/>
    <property type="match status" value="1"/>
</dbReference>
<dbReference type="STRING" id="1314777.A0A164NRB7"/>
<keyword evidence="3" id="KW-1185">Reference proteome</keyword>
<dbReference type="PANTHER" id="PTHR46814">
    <property type="entry name" value="EGALITARIAN, ISOFORM B"/>
    <property type="match status" value="1"/>
</dbReference>
<dbReference type="GO" id="GO:0003676">
    <property type="term" value="F:nucleic acid binding"/>
    <property type="evidence" value="ECO:0007669"/>
    <property type="project" value="InterPro"/>
</dbReference>
<dbReference type="InterPro" id="IPR012337">
    <property type="entry name" value="RNaseH-like_sf"/>
</dbReference>
<gene>
    <name evidence="2" type="ORF">SISNIDRAFT_490622</name>
</gene>
<accession>A0A164NRB7</accession>
<dbReference type="AlphaFoldDB" id="A0A164NRB7"/>
<dbReference type="Proteomes" id="UP000076722">
    <property type="component" value="Unassembled WGS sequence"/>
</dbReference>
<protein>
    <recommendedName>
        <fullName evidence="1">3'-5' exonuclease domain-containing protein</fullName>
    </recommendedName>
</protein>
<dbReference type="OrthoDB" id="26838at2759"/>
<name>A0A164NRB7_9AGAM</name>